<reference evidence="1 2" key="1">
    <citation type="submission" date="2024-03" db="EMBL/GenBank/DDBJ databases">
        <title>Aureococcus anophagefferens CCMP1851 and Kratosvirus quantuckense: Draft genome of a second virus-susceptible host strain in the model system.</title>
        <authorList>
            <person name="Chase E."/>
            <person name="Truchon A.R."/>
            <person name="Schepens W."/>
            <person name="Wilhelm S.W."/>
        </authorList>
    </citation>
    <scope>NUCLEOTIDE SEQUENCE [LARGE SCALE GENOMIC DNA]</scope>
    <source>
        <strain evidence="1 2">CCMP1851</strain>
    </source>
</reference>
<name>A0ABR1FWB5_AURAN</name>
<dbReference type="EMBL" id="JBBJCI010000217">
    <property type="protein sequence ID" value="KAK7240077.1"/>
    <property type="molecule type" value="Genomic_DNA"/>
</dbReference>
<dbReference type="Gene3D" id="1.25.40.10">
    <property type="entry name" value="Tetratricopeptide repeat domain"/>
    <property type="match status" value="1"/>
</dbReference>
<sequence length="335" mass="36776">MPQATNTVLHDRRYYVDKVCEAPKRLDPDTLELCESEDEDELPPVRATNAALHDKRYYEKIVCEAPKPIAKVPNPKLAPVVSTEDVRDLRITLRDADKDQGKKVRLNLQWQRKPCAKLVEVLGCDEPCALKVVLGDSLRMDDRMGAVLRDGDVVELTRKTPEEILADASDAPVVEDVSAGLARRAALEARAAEDDAKRAAAAEAREAGNAAFKDGQLERAHALYARATLLDATDARSWANLAAIALRWDDPAAAERAAAMAVEHAEPGDPVGKWRFRLGRAKHGRRDYDGALACFDDALRSPDFAEGSALLRDLRNAKKCAEAAIAKLRVSDEPN</sequence>
<dbReference type="Proteomes" id="UP001363151">
    <property type="component" value="Unassembled WGS sequence"/>
</dbReference>
<accession>A0ABR1FWB5</accession>
<keyword evidence="2" id="KW-1185">Reference proteome</keyword>
<protein>
    <recommendedName>
        <fullName evidence="3">Ubiquitin-like domain-containing protein</fullName>
    </recommendedName>
</protein>
<evidence type="ECO:0000313" key="1">
    <source>
        <dbReference type="EMBL" id="KAK7240077.1"/>
    </source>
</evidence>
<evidence type="ECO:0000313" key="2">
    <source>
        <dbReference type="Proteomes" id="UP001363151"/>
    </source>
</evidence>
<gene>
    <name evidence="1" type="ORF">SO694_00116034</name>
</gene>
<proteinExistence type="predicted"/>
<dbReference type="SUPFAM" id="SSF48452">
    <property type="entry name" value="TPR-like"/>
    <property type="match status" value="1"/>
</dbReference>
<evidence type="ECO:0008006" key="3">
    <source>
        <dbReference type="Google" id="ProtNLM"/>
    </source>
</evidence>
<comment type="caution">
    <text evidence="1">The sequence shown here is derived from an EMBL/GenBank/DDBJ whole genome shotgun (WGS) entry which is preliminary data.</text>
</comment>
<organism evidence="1 2">
    <name type="scientific">Aureococcus anophagefferens</name>
    <name type="common">Harmful bloom alga</name>
    <dbReference type="NCBI Taxonomy" id="44056"/>
    <lineage>
        <taxon>Eukaryota</taxon>
        <taxon>Sar</taxon>
        <taxon>Stramenopiles</taxon>
        <taxon>Ochrophyta</taxon>
        <taxon>Pelagophyceae</taxon>
        <taxon>Pelagomonadales</taxon>
        <taxon>Pelagomonadaceae</taxon>
        <taxon>Aureococcus</taxon>
    </lineage>
</organism>
<dbReference type="InterPro" id="IPR011990">
    <property type="entry name" value="TPR-like_helical_dom_sf"/>
</dbReference>